<dbReference type="PROSITE" id="PS00070">
    <property type="entry name" value="ALDEHYDE_DEHYDR_CYS"/>
    <property type="match status" value="1"/>
</dbReference>
<dbReference type="GO" id="GO:0010133">
    <property type="term" value="P:L-proline catabolic process to L-glutamate"/>
    <property type="evidence" value="ECO:0007669"/>
    <property type="project" value="TreeGrafter"/>
</dbReference>
<dbReference type="Pfam" id="PF00171">
    <property type="entry name" value="Aldedh"/>
    <property type="match status" value="1"/>
</dbReference>
<dbReference type="PANTHER" id="PTHR42862:SF1">
    <property type="entry name" value="DELTA-1-PYRROLINE-5-CARBOXYLATE DEHYDROGENASE 2, ISOFORM A-RELATED"/>
    <property type="match status" value="1"/>
</dbReference>
<evidence type="ECO:0000313" key="7">
    <source>
        <dbReference type="EMBL" id="CUR51989.1"/>
    </source>
</evidence>
<dbReference type="InterPro" id="IPR050485">
    <property type="entry name" value="Proline_metab_enzyme"/>
</dbReference>
<evidence type="ECO:0000256" key="2">
    <source>
        <dbReference type="ARBA" id="ARBA00012884"/>
    </source>
</evidence>
<keyword evidence="4" id="KW-0520">NAD</keyword>
<dbReference type="InterPro" id="IPR015590">
    <property type="entry name" value="Aldehyde_DH_dom"/>
</dbReference>
<dbReference type="Gene3D" id="3.40.605.10">
    <property type="entry name" value="Aldehyde Dehydrogenase, Chain A, domain 1"/>
    <property type="match status" value="1"/>
</dbReference>
<dbReference type="FunFam" id="3.40.309.10:FF:000005">
    <property type="entry name" value="1-pyrroline-5-carboxylate dehydrogenase 1"/>
    <property type="match status" value="1"/>
</dbReference>
<comment type="pathway">
    <text evidence="1">Amino-acid degradation; L-proline degradation into L-glutamate; L-glutamate from L-proline: step 2/2.</text>
</comment>
<proteinExistence type="predicted"/>
<dbReference type="KEGG" id="ndv:NDEV_1224"/>
<accession>A0A128A3R3</accession>
<dbReference type="Gene3D" id="3.40.309.10">
    <property type="entry name" value="Aldehyde Dehydrogenase, Chain A, domain 2"/>
    <property type="match status" value="1"/>
</dbReference>
<dbReference type="GO" id="GO:0009898">
    <property type="term" value="C:cytoplasmic side of plasma membrane"/>
    <property type="evidence" value="ECO:0007669"/>
    <property type="project" value="TreeGrafter"/>
</dbReference>
<dbReference type="EC" id="1.2.1.88" evidence="2"/>
<evidence type="ECO:0000313" key="8">
    <source>
        <dbReference type="Proteomes" id="UP000196239"/>
    </source>
</evidence>
<dbReference type="PANTHER" id="PTHR42862">
    <property type="entry name" value="DELTA-1-PYRROLINE-5-CARBOXYLATE DEHYDROGENASE 1, ISOFORM A-RELATED"/>
    <property type="match status" value="1"/>
</dbReference>
<sequence length="547" mass="60023">MNYVCPRVNRKSTLVGLNNEACHSDIMFENERTWARFVENNSTDSFHKNFDDAVGQVQKDFGKKYPMIIGGKEIFSDDVFQVRSPADKNLILGNFPLATKDDALHAIEAAKESFYKWSLVPYRKRVQIFREVADIFSHDKFRLAAIMSFENGKNRLEAMGDLDESIDFMRFYAEQLEINQGFSKDTKNDNPTEKTKSTLKPYGVWGIISPFNFPSAIAIGMTSGALITGNTTVLKPSSDAPISAFKFVESIYPKLPPAAINFVTGSGGIVGKTILESLLVDGIAFTGSQEVGMTGYSTFEASRPRPFISEMGGKNPAIISASSDIEKATDGVLRAAFGFSGQKCSACSRVYVQKSIASKFLERLVAKTVALKIGKPWEKDTYIGPVINDAAVKKFQKASDIAKKDGKILCGGSLVSDDTNKNGNFVTPTIVANLPLDHELIREELFLPFLCVEEFENFDDALAMANKSSYGLTAGVFSQDKNEIEKFFEKIEAGVTYANRAASATTGAMVGAQPFVGWKDSGISGKGAGGAYYLLQFLREQTQTRCE</sequence>
<evidence type="ECO:0000256" key="3">
    <source>
        <dbReference type="ARBA" id="ARBA00023002"/>
    </source>
</evidence>
<feature type="domain" description="Aldehyde dehydrogenase" evidence="6">
    <location>
        <begin position="79"/>
        <end position="541"/>
    </location>
</feature>
<dbReference type="InterPro" id="IPR016163">
    <property type="entry name" value="Ald_DH_C"/>
</dbReference>
<dbReference type="GO" id="GO:0003842">
    <property type="term" value="F:L-glutamate gamma-semialdehyde dehydrogenase activity"/>
    <property type="evidence" value="ECO:0007669"/>
    <property type="project" value="UniProtKB-EC"/>
</dbReference>
<name>A0A128A3R3_9ARCH</name>
<dbReference type="Proteomes" id="UP000196239">
    <property type="component" value="Chromosome 1"/>
</dbReference>
<evidence type="ECO:0000256" key="1">
    <source>
        <dbReference type="ARBA" id="ARBA00004786"/>
    </source>
</evidence>
<dbReference type="InterPro" id="IPR016162">
    <property type="entry name" value="Ald_DH_N"/>
</dbReference>
<keyword evidence="3 7" id="KW-0560">Oxidoreductase</keyword>
<gene>
    <name evidence="7" type="primary">putC</name>
    <name evidence="7" type="ORF">NDEV_1224</name>
</gene>
<organism evidence="7 8">
    <name type="scientific">Nitrosotalea devaniterrae</name>
    <dbReference type="NCBI Taxonomy" id="1078905"/>
    <lineage>
        <taxon>Archaea</taxon>
        <taxon>Nitrososphaerota</taxon>
        <taxon>Nitrososphaeria</taxon>
        <taxon>Nitrosotaleales</taxon>
        <taxon>Nitrosotaleaceae</taxon>
        <taxon>Nitrosotalea</taxon>
    </lineage>
</organism>
<protein>
    <recommendedName>
        <fullName evidence="2">L-glutamate gamma-semialdehyde dehydrogenase</fullName>
        <ecNumber evidence="2">1.2.1.88</ecNumber>
    </recommendedName>
</protein>
<dbReference type="EMBL" id="LN890280">
    <property type="protein sequence ID" value="CUR51989.1"/>
    <property type="molecule type" value="Genomic_DNA"/>
</dbReference>
<evidence type="ECO:0000256" key="4">
    <source>
        <dbReference type="ARBA" id="ARBA00023027"/>
    </source>
</evidence>
<comment type="catalytic activity">
    <reaction evidence="5">
        <text>L-glutamate 5-semialdehyde + NAD(+) + H2O = L-glutamate + NADH + 2 H(+)</text>
        <dbReference type="Rhea" id="RHEA:30235"/>
        <dbReference type="ChEBI" id="CHEBI:15377"/>
        <dbReference type="ChEBI" id="CHEBI:15378"/>
        <dbReference type="ChEBI" id="CHEBI:29985"/>
        <dbReference type="ChEBI" id="CHEBI:57540"/>
        <dbReference type="ChEBI" id="CHEBI:57945"/>
        <dbReference type="ChEBI" id="CHEBI:58066"/>
        <dbReference type="EC" id="1.2.1.88"/>
    </reaction>
</comment>
<evidence type="ECO:0000259" key="6">
    <source>
        <dbReference type="Pfam" id="PF00171"/>
    </source>
</evidence>
<dbReference type="InterPro" id="IPR016161">
    <property type="entry name" value="Ald_DH/histidinol_DH"/>
</dbReference>
<keyword evidence="8" id="KW-1185">Reference proteome</keyword>
<dbReference type="InterPro" id="IPR016160">
    <property type="entry name" value="Ald_DH_CS_CYS"/>
</dbReference>
<evidence type="ECO:0000256" key="5">
    <source>
        <dbReference type="ARBA" id="ARBA00048142"/>
    </source>
</evidence>
<dbReference type="AlphaFoldDB" id="A0A128A3R3"/>
<dbReference type="SUPFAM" id="SSF53720">
    <property type="entry name" value="ALDH-like"/>
    <property type="match status" value="1"/>
</dbReference>
<reference evidence="8" key="1">
    <citation type="submission" date="2015-10" db="EMBL/GenBank/DDBJ databases">
        <authorList>
            <person name="Lehtovirta-Morley L.E."/>
            <person name="Vieille C."/>
        </authorList>
    </citation>
    <scope>NUCLEOTIDE SEQUENCE [LARGE SCALE GENOMIC DNA]</scope>
</reference>